<evidence type="ECO:0000259" key="1">
    <source>
        <dbReference type="Pfam" id="PF06568"/>
    </source>
</evidence>
<organism evidence="2 3">
    <name type="scientific">Pseudomonas fluorescens</name>
    <dbReference type="NCBI Taxonomy" id="294"/>
    <lineage>
        <taxon>Bacteria</taxon>
        <taxon>Pseudomonadati</taxon>
        <taxon>Pseudomonadota</taxon>
        <taxon>Gammaproteobacteria</taxon>
        <taxon>Pseudomonadales</taxon>
        <taxon>Pseudomonadaceae</taxon>
        <taxon>Pseudomonas</taxon>
    </lineage>
</organism>
<accession>A0A8B4I0Z8</accession>
<dbReference type="AlphaFoldDB" id="A0A8B4I0Z8"/>
<evidence type="ECO:0000313" key="3">
    <source>
        <dbReference type="Proteomes" id="UP000248640"/>
    </source>
</evidence>
<feature type="domain" description="YjiS-like" evidence="1">
    <location>
        <begin position="16"/>
        <end position="50"/>
    </location>
</feature>
<dbReference type="Pfam" id="PF06568">
    <property type="entry name" value="YjiS-like"/>
    <property type="match status" value="1"/>
</dbReference>
<proteinExistence type="predicted"/>
<sequence length="61" mass="7113">MKTDTSSYKPLIVRMARALGRWGRKAHERRQLAQLDPRELSDAGISWGDRTAELSKPFWRD</sequence>
<name>A0A8B4I0Z8_PSEFL</name>
<reference evidence="2 3" key="1">
    <citation type="submission" date="2018-06" db="EMBL/GenBank/DDBJ databases">
        <authorList>
            <consortium name="Pathogen Informatics"/>
            <person name="Doyle S."/>
        </authorList>
    </citation>
    <scope>NUCLEOTIDE SEQUENCE [LARGE SCALE GENOMIC DNA]</scope>
    <source>
        <strain evidence="2 3">NCTC10038</strain>
    </source>
</reference>
<dbReference type="InterPro" id="IPR009506">
    <property type="entry name" value="YjiS-like"/>
</dbReference>
<dbReference type="EMBL" id="LS483372">
    <property type="protein sequence ID" value="SQF88760.1"/>
    <property type="molecule type" value="Genomic_DNA"/>
</dbReference>
<dbReference type="Proteomes" id="UP000248640">
    <property type="component" value="Chromosome 1"/>
</dbReference>
<gene>
    <name evidence="2" type="ORF">NCTC10038_00113</name>
</gene>
<evidence type="ECO:0000313" key="2">
    <source>
        <dbReference type="EMBL" id="SQF88760.1"/>
    </source>
</evidence>
<protein>
    <submittedName>
        <fullName evidence="2">Uncharacterized conserved small protein</fullName>
    </submittedName>
</protein>